<comment type="similarity">
    <text evidence="1">Belongs to the peptidase M28 family. M28B subfamily.</text>
</comment>
<name>A0A642UM94_9ASCO</name>
<dbReference type="InterPro" id="IPR007365">
    <property type="entry name" value="TFR-like_dimer_dom"/>
</dbReference>
<dbReference type="VEuPathDB" id="FungiDB:TRICI_006051"/>
<dbReference type="OrthoDB" id="5841748at2759"/>
<feature type="domain" description="Peptidase M28" evidence="6">
    <location>
        <begin position="467"/>
        <end position="652"/>
    </location>
</feature>
<dbReference type="CDD" id="cd02121">
    <property type="entry name" value="PA_GCPII_like"/>
    <property type="match status" value="1"/>
</dbReference>
<gene>
    <name evidence="7" type="ORF">TRICI_006051</name>
</gene>
<keyword evidence="8" id="KW-1185">Reference proteome</keyword>
<evidence type="ECO:0000256" key="1">
    <source>
        <dbReference type="ARBA" id="ARBA00005634"/>
    </source>
</evidence>
<feature type="compositionally biased region" description="Basic and acidic residues" evidence="2">
    <location>
        <begin position="11"/>
        <end position="34"/>
    </location>
</feature>
<dbReference type="Gene3D" id="3.50.30.30">
    <property type="match status" value="1"/>
</dbReference>
<dbReference type="InterPro" id="IPR036757">
    <property type="entry name" value="TFR-like_dimer_dom_sf"/>
</dbReference>
<reference evidence="7" key="1">
    <citation type="journal article" date="2019" name="G3 (Bethesda)">
        <title>Genome Assemblies of Two Rare Opportunistic Yeast Pathogens: Diutina rugosa (syn. Candida rugosa) and Trichomonascus ciferrii (syn. Candida ciferrii).</title>
        <authorList>
            <person name="Mixao V."/>
            <person name="Saus E."/>
            <person name="Hansen A.P."/>
            <person name="Lass-Florl C."/>
            <person name="Gabaldon T."/>
        </authorList>
    </citation>
    <scope>NUCLEOTIDE SEQUENCE</scope>
    <source>
        <strain evidence="7">CBS 4856</strain>
    </source>
</reference>
<comment type="caution">
    <text evidence="7">The sequence shown here is derived from an EMBL/GenBank/DDBJ whole genome shotgun (WGS) entry which is preliminary data.</text>
</comment>
<dbReference type="Gene3D" id="1.20.930.40">
    <property type="entry name" value="Transferrin receptor-like, dimerisation domain"/>
    <property type="match status" value="1"/>
</dbReference>
<keyword evidence="3" id="KW-0812">Transmembrane</keyword>
<keyword evidence="3" id="KW-1133">Transmembrane helix</keyword>
<dbReference type="PANTHER" id="PTHR10404:SF72">
    <property type="entry name" value="ZINC METALLOPROTEASE TRE2-RELATED"/>
    <property type="match status" value="1"/>
</dbReference>
<dbReference type="PANTHER" id="PTHR10404">
    <property type="entry name" value="N-ACETYLATED-ALPHA-LINKED ACIDIC DIPEPTIDASE"/>
    <property type="match status" value="1"/>
</dbReference>
<dbReference type="InterPro" id="IPR046450">
    <property type="entry name" value="PA_dom_sf"/>
</dbReference>
<dbReference type="EMBL" id="SWFS01000484">
    <property type="protein sequence ID" value="KAA8901548.1"/>
    <property type="molecule type" value="Genomic_DNA"/>
</dbReference>
<feature type="domain" description="Transferrin receptor-like dimerisation" evidence="5">
    <location>
        <begin position="715"/>
        <end position="836"/>
    </location>
</feature>
<dbReference type="FunFam" id="3.40.630.10:FF:000101">
    <property type="entry name" value="N-acetylated alpha-linked acidic dipeptidase like 1"/>
    <property type="match status" value="1"/>
</dbReference>
<dbReference type="InterPro" id="IPR039373">
    <property type="entry name" value="Peptidase_M28B"/>
</dbReference>
<dbReference type="GO" id="GO:0004180">
    <property type="term" value="F:carboxypeptidase activity"/>
    <property type="evidence" value="ECO:0007669"/>
    <property type="project" value="TreeGrafter"/>
</dbReference>
<dbReference type="Pfam" id="PF02225">
    <property type="entry name" value="PA"/>
    <property type="match status" value="1"/>
</dbReference>
<evidence type="ECO:0000256" key="2">
    <source>
        <dbReference type="SAM" id="MobiDB-lite"/>
    </source>
</evidence>
<evidence type="ECO:0000313" key="7">
    <source>
        <dbReference type="EMBL" id="KAA8901548.1"/>
    </source>
</evidence>
<evidence type="ECO:0000256" key="3">
    <source>
        <dbReference type="SAM" id="Phobius"/>
    </source>
</evidence>
<accession>A0A642UM94</accession>
<keyword evidence="3" id="KW-0472">Membrane</keyword>
<proteinExistence type="inferred from homology"/>
<evidence type="ECO:0008006" key="9">
    <source>
        <dbReference type="Google" id="ProtNLM"/>
    </source>
</evidence>
<dbReference type="Proteomes" id="UP000761534">
    <property type="component" value="Unassembled WGS sequence"/>
</dbReference>
<feature type="transmembrane region" description="Helical" evidence="3">
    <location>
        <begin position="132"/>
        <end position="151"/>
    </location>
</feature>
<dbReference type="InterPro" id="IPR003137">
    <property type="entry name" value="PA_domain"/>
</dbReference>
<feature type="region of interest" description="Disordered" evidence="2">
    <location>
        <begin position="1"/>
        <end position="48"/>
    </location>
</feature>
<evidence type="ECO:0000313" key="8">
    <source>
        <dbReference type="Proteomes" id="UP000761534"/>
    </source>
</evidence>
<dbReference type="SUPFAM" id="SSF53187">
    <property type="entry name" value="Zn-dependent exopeptidases"/>
    <property type="match status" value="1"/>
</dbReference>
<dbReference type="Pfam" id="PF04253">
    <property type="entry name" value="TFR_dimer"/>
    <property type="match status" value="1"/>
</dbReference>
<evidence type="ECO:0000259" key="5">
    <source>
        <dbReference type="Pfam" id="PF04253"/>
    </source>
</evidence>
<sequence length="840" mass="94963">MSQPIPTDSPPRYEEVPGLEHTEAERDGESRGFLRDSLSMDLDEEGSQDERAQLQREMETFEVYDPASANRPSVYSRASVASQRIARSLNEKLISPVQRMLIDPVAAFWNGANQKFDEVLGRFGNPLMFRRLIYLLVVAIVVFAAISSGIVTSVDDNGIFTGQFHDHNELKKVISEHINPDVLRDRLEYMSSMSHMAGTAGDLTLARYIEKQLMAYGLRPTELNEQQAYLTYPNSTESTMELRLRQKDKEDVVFDLWESRVYDSPKDYQKPTRPYHALSVGGDVEGHVVYANFGTKEDFQYLKDNKIDVKNSIVLMKYGKMTPGLKIKLAEEHGAVGVVMFSEKHDENVKSWPEGPDFPEGAVQRGDVGIPALTPGDILTPGWPSTSSSRTLDFSMVKNVPKIPSMPISWENAKVFLDAIKGHGKKKDDWDNNGQPDVMEWWTGDKDSPKAFLKSHPAVAKRHPIWNVLGKIEGVEQTEKAVIIGAQRDSYCYGAVEPMTGTTILLEVARVMGELNRQYGWDPLRTIYFASWDGTEQNLAGSTEWVEYNADELRREGLIYINLDAAISGSNLRVSGHPSVDGVIKKVLDEVSDPGSNKTLGDVWGTRHITSFQRSGNFLPFISHAGIVSIDLAFEGLDYPQHSCFDSFEWINKFGDPGFVYHKALADIVARLVLKYSDEPLIDFNLEGYANLMLHYVDDLERYAKSIHGWKDGKLNFDPLKSAAKTLKSNNEKYRSWLRDWMSIALDGEPPILTVHRLSWNSRLTNIDKHSLDRNGVPDRNWFKHVLFGPQLWHPTSGNHDWYTFPAIRDAIEDADWQQAQGLIKRVSALLSFAFEKFVS</sequence>
<evidence type="ECO:0000259" key="6">
    <source>
        <dbReference type="Pfam" id="PF04389"/>
    </source>
</evidence>
<evidence type="ECO:0000259" key="4">
    <source>
        <dbReference type="Pfam" id="PF02225"/>
    </source>
</evidence>
<organism evidence="7 8">
    <name type="scientific">Trichomonascus ciferrii</name>
    <dbReference type="NCBI Taxonomy" id="44093"/>
    <lineage>
        <taxon>Eukaryota</taxon>
        <taxon>Fungi</taxon>
        <taxon>Dikarya</taxon>
        <taxon>Ascomycota</taxon>
        <taxon>Saccharomycotina</taxon>
        <taxon>Dipodascomycetes</taxon>
        <taxon>Dipodascales</taxon>
        <taxon>Trichomonascaceae</taxon>
        <taxon>Trichomonascus</taxon>
        <taxon>Trichomonascus ciferrii complex</taxon>
    </lineage>
</organism>
<dbReference type="InterPro" id="IPR007484">
    <property type="entry name" value="Peptidase_M28"/>
</dbReference>
<dbReference type="Pfam" id="PF04389">
    <property type="entry name" value="Peptidase_M28"/>
    <property type="match status" value="1"/>
</dbReference>
<dbReference type="SUPFAM" id="SSF52025">
    <property type="entry name" value="PA domain"/>
    <property type="match status" value="1"/>
</dbReference>
<dbReference type="SUPFAM" id="SSF47672">
    <property type="entry name" value="Transferrin receptor-like dimerisation domain"/>
    <property type="match status" value="1"/>
</dbReference>
<dbReference type="Gene3D" id="3.40.630.10">
    <property type="entry name" value="Zn peptidases"/>
    <property type="match status" value="1"/>
</dbReference>
<protein>
    <recommendedName>
        <fullName evidence="9">Transferrin receptor-like dimerisation domain-containing protein</fullName>
    </recommendedName>
</protein>
<dbReference type="AlphaFoldDB" id="A0A642UM94"/>
<feature type="domain" description="PA" evidence="4">
    <location>
        <begin position="284"/>
        <end position="366"/>
    </location>
</feature>